<evidence type="ECO:0000256" key="6">
    <source>
        <dbReference type="ARBA" id="ARBA00022777"/>
    </source>
</evidence>
<keyword evidence="6" id="KW-0418">Kinase</keyword>
<protein>
    <recommendedName>
        <fullName evidence="2">non-specific serine/threonine protein kinase</fullName>
        <ecNumber evidence="2">2.7.11.1</ecNumber>
    </recommendedName>
    <alternativeName>
        <fullName evidence="9">Autophagy-related protein 1</fullName>
    </alternativeName>
</protein>
<keyword evidence="5 12" id="KW-0547">Nucleotide-binding</keyword>
<evidence type="ECO:0000256" key="11">
    <source>
        <dbReference type="ARBA" id="ARBA00048679"/>
    </source>
</evidence>
<dbReference type="VEuPathDB" id="FungiDB:yc1106_09603"/>
<comment type="subcellular location">
    <subcellularLocation>
        <location evidence="1">Preautophagosomal structure membrane</location>
        <topology evidence="1">Peripheral membrane protein</topology>
    </subcellularLocation>
</comment>
<keyword evidence="4" id="KW-0808">Transferase</keyword>
<keyword evidence="7 12" id="KW-0067">ATP-binding</keyword>
<dbReference type="InterPro" id="IPR008271">
    <property type="entry name" value="Ser/Thr_kinase_AS"/>
</dbReference>
<feature type="binding site" evidence="12">
    <location>
        <position position="251"/>
    </location>
    <ligand>
        <name>ATP</name>
        <dbReference type="ChEBI" id="CHEBI:30616"/>
    </ligand>
</feature>
<dbReference type="InterPro" id="IPR017441">
    <property type="entry name" value="Protein_kinase_ATP_BS"/>
</dbReference>
<keyword evidence="15" id="KW-1185">Reference proteome</keyword>
<keyword evidence="8" id="KW-0072">Autophagy</keyword>
<evidence type="ECO:0000256" key="2">
    <source>
        <dbReference type="ARBA" id="ARBA00012513"/>
    </source>
</evidence>
<dbReference type="GO" id="GO:0004674">
    <property type="term" value="F:protein serine/threonine kinase activity"/>
    <property type="evidence" value="ECO:0007669"/>
    <property type="project" value="UniProtKB-KW"/>
</dbReference>
<evidence type="ECO:0000256" key="7">
    <source>
        <dbReference type="ARBA" id="ARBA00022840"/>
    </source>
</evidence>
<evidence type="ECO:0000256" key="3">
    <source>
        <dbReference type="ARBA" id="ARBA00022527"/>
    </source>
</evidence>
<dbReference type="SUPFAM" id="SSF56112">
    <property type="entry name" value="Protein kinase-like (PK-like)"/>
    <property type="match status" value="1"/>
</dbReference>
<dbReference type="GO" id="GO:0010506">
    <property type="term" value="P:regulation of autophagy"/>
    <property type="evidence" value="ECO:0007669"/>
    <property type="project" value="InterPro"/>
</dbReference>
<keyword evidence="3" id="KW-0723">Serine/threonine-protein kinase</keyword>
<dbReference type="InterPro" id="IPR045269">
    <property type="entry name" value="Atg1-like"/>
</dbReference>
<dbReference type="PROSITE" id="PS00108">
    <property type="entry name" value="PROTEIN_KINASE_ST"/>
    <property type="match status" value="1"/>
</dbReference>
<dbReference type="EMBL" id="CP089281">
    <property type="protein sequence ID" value="USP82329.1"/>
    <property type="molecule type" value="Genomic_DNA"/>
</dbReference>
<evidence type="ECO:0000256" key="4">
    <source>
        <dbReference type="ARBA" id="ARBA00022679"/>
    </source>
</evidence>
<accession>A0A9Q9DXU8</accession>
<evidence type="ECO:0000256" key="12">
    <source>
        <dbReference type="PROSITE-ProRule" id="PRU10141"/>
    </source>
</evidence>
<organism evidence="14 15">
    <name type="scientific">Curvularia clavata</name>
    <dbReference type="NCBI Taxonomy" id="95742"/>
    <lineage>
        <taxon>Eukaryota</taxon>
        <taxon>Fungi</taxon>
        <taxon>Dikarya</taxon>
        <taxon>Ascomycota</taxon>
        <taxon>Pezizomycotina</taxon>
        <taxon>Dothideomycetes</taxon>
        <taxon>Pleosporomycetidae</taxon>
        <taxon>Pleosporales</taxon>
        <taxon>Pleosporineae</taxon>
        <taxon>Pleosporaceae</taxon>
        <taxon>Curvularia</taxon>
    </lineage>
</organism>
<dbReference type="SMART" id="SM00220">
    <property type="entry name" value="S_TKc"/>
    <property type="match status" value="1"/>
</dbReference>
<dbReference type="PANTHER" id="PTHR24348:SF22">
    <property type="entry name" value="NON-SPECIFIC SERINE_THREONINE PROTEIN KINASE"/>
    <property type="match status" value="1"/>
</dbReference>
<dbReference type="InterPro" id="IPR000719">
    <property type="entry name" value="Prot_kinase_dom"/>
</dbReference>
<dbReference type="AlphaFoldDB" id="A0A9Q9DXU8"/>
<comment type="catalytic activity">
    <reaction evidence="11">
        <text>L-seryl-[protein] + ATP = O-phospho-L-seryl-[protein] + ADP + H(+)</text>
        <dbReference type="Rhea" id="RHEA:17989"/>
        <dbReference type="Rhea" id="RHEA-COMP:9863"/>
        <dbReference type="Rhea" id="RHEA-COMP:11604"/>
        <dbReference type="ChEBI" id="CHEBI:15378"/>
        <dbReference type="ChEBI" id="CHEBI:29999"/>
        <dbReference type="ChEBI" id="CHEBI:30616"/>
        <dbReference type="ChEBI" id="CHEBI:83421"/>
        <dbReference type="ChEBI" id="CHEBI:456216"/>
        <dbReference type="EC" id="2.7.11.1"/>
    </reaction>
</comment>
<dbReference type="Proteomes" id="UP001056012">
    <property type="component" value="Chromosome 8"/>
</dbReference>
<dbReference type="Gene3D" id="3.30.200.20">
    <property type="entry name" value="Phosphorylase Kinase, domain 1"/>
    <property type="match status" value="1"/>
</dbReference>
<dbReference type="OrthoDB" id="4062651at2759"/>
<evidence type="ECO:0000256" key="5">
    <source>
        <dbReference type="ARBA" id="ARBA00022741"/>
    </source>
</evidence>
<dbReference type="PANTHER" id="PTHR24348">
    <property type="entry name" value="SERINE/THREONINE-PROTEIN KINASE UNC-51-RELATED"/>
    <property type="match status" value="1"/>
</dbReference>
<gene>
    <name evidence="14" type="ORF">yc1106_09603</name>
</gene>
<evidence type="ECO:0000313" key="15">
    <source>
        <dbReference type="Proteomes" id="UP001056012"/>
    </source>
</evidence>
<comment type="catalytic activity">
    <reaction evidence="10">
        <text>L-threonyl-[protein] + ATP = O-phospho-L-threonyl-[protein] + ADP + H(+)</text>
        <dbReference type="Rhea" id="RHEA:46608"/>
        <dbReference type="Rhea" id="RHEA-COMP:11060"/>
        <dbReference type="Rhea" id="RHEA-COMP:11605"/>
        <dbReference type="ChEBI" id="CHEBI:15378"/>
        <dbReference type="ChEBI" id="CHEBI:30013"/>
        <dbReference type="ChEBI" id="CHEBI:30616"/>
        <dbReference type="ChEBI" id="CHEBI:61977"/>
        <dbReference type="ChEBI" id="CHEBI:456216"/>
        <dbReference type="EC" id="2.7.11.1"/>
    </reaction>
</comment>
<evidence type="ECO:0000256" key="1">
    <source>
        <dbReference type="ARBA" id="ARBA00004623"/>
    </source>
</evidence>
<name>A0A9Q9DXU8_CURCL</name>
<dbReference type="Pfam" id="PF00069">
    <property type="entry name" value="Pkinase"/>
    <property type="match status" value="1"/>
</dbReference>
<proteinExistence type="predicted"/>
<evidence type="ECO:0000256" key="9">
    <source>
        <dbReference type="ARBA" id="ARBA00030237"/>
    </source>
</evidence>
<evidence type="ECO:0000256" key="10">
    <source>
        <dbReference type="ARBA" id="ARBA00047899"/>
    </source>
</evidence>
<dbReference type="Gene3D" id="1.10.510.10">
    <property type="entry name" value="Transferase(Phosphotransferase) domain 1"/>
    <property type="match status" value="1"/>
</dbReference>
<dbReference type="GO" id="GO:0005829">
    <property type="term" value="C:cytosol"/>
    <property type="evidence" value="ECO:0007669"/>
    <property type="project" value="TreeGrafter"/>
</dbReference>
<dbReference type="GO" id="GO:0005524">
    <property type="term" value="F:ATP binding"/>
    <property type="evidence" value="ECO:0007669"/>
    <property type="project" value="UniProtKB-UniRule"/>
</dbReference>
<dbReference type="GO" id="GO:0000422">
    <property type="term" value="P:autophagy of mitochondrion"/>
    <property type="evidence" value="ECO:0007669"/>
    <property type="project" value="TreeGrafter"/>
</dbReference>
<dbReference type="GO" id="GO:0061709">
    <property type="term" value="P:reticulophagy"/>
    <property type="evidence" value="ECO:0007669"/>
    <property type="project" value="TreeGrafter"/>
</dbReference>
<feature type="domain" description="Protein kinase" evidence="13">
    <location>
        <begin position="222"/>
        <end position="483"/>
    </location>
</feature>
<dbReference type="PROSITE" id="PS50011">
    <property type="entry name" value="PROTEIN_KINASE_DOM"/>
    <property type="match status" value="1"/>
</dbReference>
<sequence length="520" mass="58283">MSLEVHPKTLFHLVPTNQVAQDALLHPDNKHRVSRSEGRPGLEIGYHVPSMPRGQVITRLGRNADLILRESTARQPMSAVHVAFELHPATHVVLLSVRSKLVSSVTLAVLKDSDDDKIIGRNVTGEKIPGKVVIGDGVILYGQNYKICIAAYEFDLIWRIISKTNNDEFLRALTIQGYETSQKLLQDVRSRDRPTENDFLEIQSWHITRLNTRKSPRIQDIKNLREKIGQGAYGTTYSAVDQTSGHSFAIKVVDLTRQGDIEAARAILHREIKVLQRMRHVEIFMPLRLGSLTSLAKSPPPDIGYEQICFEAMGQMLSALDYLASENLIHRDLKPDNVLYSMSGGCYLFQLADFGLANYRSLARTICGTGYYQAPELWPHVSGVNAGQSPKLDIWSLFACMVAVLTRLEQFPPYTSDYGVVLSVLIARVPTVPKLEPMARLHPDRRASAAQMLVLLFEGKGLTTPRSKLVRLRAKPETASPYLRFNGEKQATSRGCNSLPRIVVTILQILEITHEEYMSN</sequence>
<dbReference type="GO" id="GO:0000045">
    <property type="term" value="P:autophagosome assembly"/>
    <property type="evidence" value="ECO:0007669"/>
    <property type="project" value="TreeGrafter"/>
</dbReference>
<reference evidence="14" key="1">
    <citation type="submission" date="2021-12" db="EMBL/GenBank/DDBJ databases">
        <title>Curvularia clavata genome.</title>
        <authorList>
            <person name="Cao Y."/>
        </authorList>
    </citation>
    <scope>NUCLEOTIDE SEQUENCE</scope>
    <source>
        <strain evidence="14">Yc1106</strain>
    </source>
</reference>
<dbReference type="GO" id="GO:0005776">
    <property type="term" value="C:autophagosome"/>
    <property type="evidence" value="ECO:0007669"/>
    <property type="project" value="TreeGrafter"/>
</dbReference>
<dbReference type="GO" id="GO:0034727">
    <property type="term" value="P:piecemeal microautophagy of the nucleus"/>
    <property type="evidence" value="ECO:0007669"/>
    <property type="project" value="TreeGrafter"/>
</dbReference>
<dbReference type="GO" id="GO:0042594">
    <property type="term" value="P:response to starvation"/>
    <property type="evidence" value="ECO:0007669"/>
    <property type="project" value="TreeGrafter"/>
</dbReference>
<dbReference type="InterPro" id="IPR011009">
    <property type="entry name" value="Kinase-like_dom_sf"/>
</dbReference>
<evidence type="ECO:0000256" key="8">
    <source>
        <dbReference type="ARBA" id="ARBA00023006"/>
    </source>
</evidence>
<dbReference type="GO" id="GO:0034045">
    <property type="term" value="C:phagophore assembly site membrane"/>
    <property type="evidence" value="ECO:0007669"/>
    <property type="project" value="UniProtKB-SubCell"/>
</dbReference>
<dbReference type="PROSITE" id="PS00107">
    <property type="entry name" value="PROTEIN_KINASE_ATP"/>
    <property type="match status" value="1"/>
</dbReference>
<dbReference type="EC" id="2.7.11.1" evidence="2"/>
<evidence type="ECO:0000259" key="13">
    <source>
        <dbReference type="PROSITE" id="PS50011"/>
    </source>
</evidence>
<evidence type="ECO:0000313" key="14">
    <source>
        <dbReference type="EMBL" id="USP82329.1"/>
    </source>
</evidence>